<dbReference type="SUPFAM" id="SSF88659">
    <property type="entry name" value="Sigma3 and sigma4 domains of RNA polymerase sigma factors"/>
    <property type="match status" value="1"/>
</dbReference>
<evidence type="ECO:0000256" key="3">
    <source>
        <dbReference type="ARBA" id="ARBA00023163"/>
    </source>
</evidence>
<dbReference type="InterPro" id="IPR036388">
    <property type="entry name" value="WH-like_DNA-bd_sf"/>
</dbReference>
<dbReference type="GO" id="GO:0016987">
    <property type="term" value="F:sigma factor activity"/>
    <property type="evidence" value="ECO:0007669"/>
    <property type="project" value="UniProtKB-KW"/>
</dbReference>
<evidence type="ECO:0000256" key="5">
    <source>
        <dbReference type="SAM" id="Phobius"/>
    </source>
</evidence>
<sequence>MTTEPVPSPSFLDLYRRYAEFLPRWFRYLRLCDRDAADAAQDVWAEVGKHPELIPATPREAQLALFKLAARVADRLRHRAAREAARLDETLAPDELAPEGDIEEQAAEALALMEALDALDPQTRRLVVASRIYDRTDRDIAEEEGLTPSSVQSRVWRTCSELGRRIRGHSDEEKNRRRGALLLPGLLAIRPEFKAAMCAIWEAEGRLPSFGGPGGPGGPGEPPHPPAPPPPSPPRVPATPSVLSMGPVGVLLALLILVVVVGVAPAGLVMVTLQLDDDDKPRQACAGLDVPPLVFDRDLTGAAPPPHSHPTEAPTPSSPRSANSASASTVSPSGTLSPEALKRLRATKPPLKRGRE</sequence>
<gene>
    <name evidence="7" type="ORF">E8A74_31575</name>
</gene>
<dbReference type="Gene3D" id="1.10.10.10">
    <property type="entry name" value="Winged helix-like DNA-binding domain superfamily/Winged helix DNA-binding domain"/>
    <property type="match status" value="1"/>
</dbReference>
<name>A0A4U1J4K3_9BACT</name>
<dbReference type="InterPro" id="IPR039425">
    <property type="entry name" value="RNA_pol_sigma-70-like"/>
</dbReference>
<evidence type="ECO:0000259" key="6">
    <source>
        <dbReference type="Pfam" id="PF08281"/>
    </source>
</evidence>
<feature type="compositionally biased region" description="Low complexity" evidence="4">
    <location>
        <begin position="314"/>
        <end position="328"/>
    </location>
</feature>
<feature type="compositionally biased region" description="Basic residues" evidence="4">
    <location>
        <begin position="343"/>
        <end position="356"/>
    </location>
</feature>
<keyword evidence="5" id="KW-0812">Transmembrane</keyword>
<dbReference type="PANTHER" id="PTHR43133">
    <property type="entry name" value="RNA POLYMERASE ECF-TYPE SIGMA FACTO"/>
    <property type="match status" value="1"/>
</dbReference>
<keyword evidence="1" id="KW-0805">Transcription regulation</keyword>
<dbReference type="AlphaFoldDB" id="A0A4U1J4K3"/>
<evidence type="ECO:0000313" key="8">
    <source>
        <dbReference type="Proteomes" id="UP000309215"/>
    </source>
</evidence>
<feature type="domain" description="RNA polymerase sigma factor 70 region 4 type 2" evidence="6">
    <location>
        <begin position="110"/>
        <end position="157"/>
    </location>
</feature>
<feature type="transmembrane region" description="Helical" evidence="5">
    <location>
        <begin position="250"/>
        <end position="273"/>
    </location>
</feature>
<organism evidence="7 8">
    <name type="scientific">Polyangium fumosum</name>
    <dbReference type="NCBI Taxonomy" id="889272"/>
    <lineage>
        <taxon>Bacteria</taxon>
        <taxon>Pseudomonadati</taxon>
        <taxon>Myxococcota</taxon>
        <taxon>Polyangia</taxon>
        <taxon>Polyangiales</taxon>
        <taxon>Polyangiaceae</taxon>
        <taxon>Polyangium</taxon>
    </lineage>
</organism>
<dbReference type="PANTHER" id="PTHR43133:SF63">
    <property type="entry name" value="RNA POLYMERASE SIGMA FACTOR FECI-RELATED"/>
    <property type="match status" value="1"/>
</dbReference>
<proteinExistence type="predicted"/>
<evidence type="ECO:0000256" key="1">
    <source>
        <dbReference type="ARBA" id="ARBA00023015"/>
    </source>
</evidence>
<dbReference type="Pfam" id="PF08281">
    <property type="entry name" value="Sigma70_r4_2"/>
    <property type="match status" value="1"/>
</dbReference>
<reference evidence="7 8" key="1">
    <citation type="submission" date="2019-04" db="EMBL/GenBank/DDBJ databases">
        <authorList>
            <person name="Li Y."/>
            <person name="Wang J."/>
        </authorList>
    </citation>
    <scope>NUCLEOTIDE SEQUENCE [LARGE SCALE GENOMIC DNA]</scope>
    <source>
        <strain evidence="7 8">DSM 14668</strain>
    </source>
</reference>
<dbReference type="GO" id="GO:0006352">
    <property type="term" value="P:DNA-templated transcription initiation"/>
    <property type="evidence" value="ECO:0007669"/>
    <property type="project" value="InterPro"/>
</dbReference>
<feature type="region of interest" description="Disordered" evidence="4">
    <location>
        <begin position="209"/>
        <end position="238"/>
    </location>
</feature>
<protein>
    <recommendedName>
        <fullName evidence="6">RNA polymerase sigma factor 70 region 4 type 2 domain-containing protein</fullName>
    </recommendedName>
</protein>
<dbReference type="GO" id="GO:0003677">
    <property type="term" value="F:DNA binding"/>
    <property type="evidence" value="ECO:0007669"/>
    <property type="project" value="InterPro"/>
</dbReference>
<evidence type="ECO:0000256" key="4">
    <source>
        <dbReference type="SAM" id="MobiDB-lite"/>
    </source>
</evidence>
<keyword evidence="5" id="KW-1133">Transmembrane helix</keyword>
<evidence type="ECO:0000256" key="2">
    <source>
        <dbReference type="ARBA" id="ARBA00023082"/>
    </source>
</evidence>
<comment type="caution">
    <text evidence="7">The sequence shown here is derived from an EMBL/GenBank/DDBJ whole genome shotgun (WGS) entry which is preliminary data.</text>
</comment>
<keyword evidence="5" id="KW-0472">Membrane</keyword>
<evidence type="ECO:0000313" key="7">
    <source>
        <dbReference type="EMBL" id="TKD01384.1"/>
    </source>
</evidence>
<dbReference type="RefSeq" id="WP_136932830.1">
    <property type="nucleotide sequence ID" value="NZ_SSMQ01000040.1"/>
</dbReference>
<keyword evidence="8" id="KW-1185">Reference proteome</keyword>
<keyword evidence="2" id="KW-0731">Sigma factor</keyword>
<keyword evidence="3" id="KW-0804">Transcription</keyword>
<accession>A0A4U1J4K3</accession>
<dbReference type="InterPro" id="IPR013249">
    <property type="entry name" value="RNA_pol_sigma70_r4_t2"/>
</dbReference>
<dbReference type="Proteomes" id="UP000309215">
    <property type="component" value="Unassembled WGS sequence"/>
</dbReference>
<feature type="compositionally biased region" description="Pro residues" evidence="4">
    <location>
        <begin position="219"/>
        <end position="237"/>
    </location>
</feature>
<dbReference type="InterPro" id="IPR013324">
    <property type="entry name" value="RNA_pol_sigma_r3/r4-like"/>
</dbReference>
<feature type="region of interest" description="Disordered" evidence="4">
    <location>
        <begin position="296"/>
        <end position="356"/>
    </location>
</feature>
<dbReference type="EMBL" id="SSMQ01000040">
    <property type="protein sequence ID" value="TKD01384.1"/>
    <property type="molecule type" value="Genomic_DNA"/>
</dbReference>